<comment type="caution">
    <text evidence="6">The sequence shown here is derived from an EMBL/GenBank/DDBJ whole genome shotgun (WGS) entry which is preliminary data.</text>
</comment>
<evidence type="ECO:0000259" key="5">
    <source>
        <dbReference type="Pfam" id="PF01370"/>
    </source>
</evidence>
<sequence length="323" mass="35897">MNILVTGGAGFIGSHLVESLLDAGHQVVAFDNLTTGSRENVKGVLAHPGFRLVEGDVREEVTLEPWVEWADQVYHLAAALGVKTIMEKAVYSITTNIRGTENVLALADKYRKKVLVASTSEVYGKHSNHALKETDDRIYGPTTIRRWNYAGAKAMDEFLALAYHQERGLPVVIVRFFNTVGPRQTGQYGMVVPRFVRQALAGEPITVYGDGNQTRSFTYVGDAVRAIIDLMACPRAEGEIFNVGSGQVISINDLAREVLALTGSSSPIIHLDYEEVYGNSFEDMQERTPDITKIKEYIGFEPRVDLKGILVKVVEYFREQERL</sequence>
<dbReference type="PRINTS" id="PR01713">
    <property type="entry name" value="NUCEPIMERASE"/>
</dbReference>
<protein>
    <submittedName>
        <fullName evidence="6">dTDP-glucose 4,6-dehydratase</fullName>
        <ecNumber evidence="6">4.2.1.46</ecNumber>
    </submittedName>
</protein>
<dbReference type="PANTHER" id="PTHR43078">
    <property type="entry name" value="UDP-GLUCURONIC ACID DECARBOXYLASE-RELATED"/>
    <property type="match status" value="1"/>
</dbReference>
<dbReference type="InterPro" id="IPR044516">
    <property type="entry name" value="UXS-like"/>
</dbReference>
<dbReference type="AlphaFoldDB" id="A0A9X7P6Q0"/>
<dbReference type="RefSeq" id="WP_054936393.1">
    <property type="nucleotide sequence ID" value="NZ_PVXL01000036.1"/>
</dbReference>
<feature type="domain" description="NAD-dependent epimerase/dehydratase" evidence="5">
    <location>
        <begin position="3"/>
        <end position="244"/>
    </location>
</feature>
<dbReference type="PANTHER" id="PTHR43078:SF6">
    <property type="entry name" value="UDP-GLUCURONIC ACID DECARBOXYLASE 1"/>
    <property type="match status" value="1"/>
</dbReference>
<dbReference type="GO" id="GO:0048040">
    <property type="term" value="F:UDP-glucuronate decarboxylase activity"/>
    <property type="evidence" value="ECO:0007669"/>
    <property type="project" value="TreeGrafter"/>
</dbReference>
<keyword evidence="7" id="KW-1185">Reference proteome</keyword>
<dbReference type="Pfam" id="PF01370">
    <property type="entry name" value="Epimerase"/>
    <property type="match status" value="1"/>
</dbReference>
<keyword evidence="3" id="KW-0520">NAD</keyword>
<dbReference type="GO" id="GO:0070403">
    <property type="term" value="F:NAD+ binding"/>
    <property type="evidence" value="ECO:0007669"/>
    <property type="project" value="InterPro"/>
</dbReference>
<evidence type="ECO:0000256" key="4">
    <source>
        <dbReference type="ARBA" id="ARBA00023239"/>
    </source>
</evidence>
<dbReference type="EC" id="4.2.1.46" evidence="6"/>
<accession>A0A9X7P6Q0</accession>
<dbReference type="GO" id="GO:0042732">
    <property type="term" value="P:D-xylose metabolic process"/>
    <property type="evidence" value="ECO:0007669"/>
    <property type="project" value="InterPro"/>
</dbReference>
<proteinExistence type="predicted"/>
<dbReference type="GO" id="GO:0008460">
    <property type="term" value="F:dTDP-glucose 4,6-dehydratase activity"/>
    <property type="evidence" value="ECO:0007669"/>
    <property type="project" value="UniProtKB-EC"/>
</dbReference>
<dbReference type="InterPro" id="IPR001509">
    <property type="entry name" value="Epimerase_deHydtase"/>
</dbReference>
<dbReference type="InterPro" id="IPR036291">
    <property type="entry name" value="NAD(P)-bd_dom_sf"/>
</dbReference>
<comment type="cofactor">
    <cofactor evidence="1">
        <name>NAD(+)</name>
        <dbReference type="ChEBI" id="CHEBI:57540"/>
    </cofactor>
</comment>
<reference evidence="6 7" key="1">
    <citation type="submission" date="2018-03" db="EMBL/GenBank/DDBJ databases">
        <title>Genome sequence of Moorella stamsii DSM 26217.</title>
        <authorList>
            <person name="Poehlein A."/>
            <person name="Daniel R."/>
        </authorList>
    </citation>
    <scope>NUCLEOTIDE SEQUENCE [LARGE SCALE GENOMIC DNA]</scope>
    <source>
        <strain evidence="7">DSM 26217</strain>
    </source>
</reference>
<evidence type="ECO:0000313" key="6">
    <source>
        <dbReference type="EMBL" id="PRR73805.1"/>
    </source>
</evidence>
<dbReference type="Proteomes" id="UP000239430">
    <property type="component" value="Unassembled WGS sequence"/>
</dbReference>
<organism evidence="6 7">
    <name type="scientific">Neomoorella stamsii</name>
    <dbReference type="NCBI Taxonomy" id="1266720"/>
    <lineage>
        <taxon>Bacteria</taxon>
        <taxon>Bacillati</taxon>
        <taxon>Bacillota</taxon>
        <taxon>Clostridia</taxon>
        <taxon>Neomoorellales</taxon>
        <taxon>Neomoorellaceae</taxon>
        <taxon>Neomoorella</taxon>
    </lineage>
</organism>
<evidence type="ECO:0000256" key="1">
    <source>
        <dbReference type="ARBA" id="ARBA00001911"/>
    </source>
</evidence>
<name>A0A9X7P6Q0_9FIRM</name>
<evidence type="ECO:0000313" key="7">
    <source>
        <dbReference type="Proteomes" id="UP000239430"/>
    </source>
</evidence>
<evidence type="ECO:0000256" key="3">
    <source>
        <dbReference type="ARBA" id="ARBA00023027"/>
    </source>
</evidence>
<gene>
    <name evidence="6" type="primary">strE</name>
    <name evidence="6" type="ORF">MOST_12050</name>
</gene>
<dbReference type="SUPFAM" id="SSF51735">
    <property type="entry name" value="NAD(P)-binding Rossmann-fold domains"/>
    <property type="match status" value="1"/>
</dbReference>
<keyword evidence="2" id="KW-0210">Decarboxylase</keyword>
<dbReference type="EMBL" id="PVXL01000036">
    <property type="protein sequence ID" value="PRR73805.1"/>
    <property type="molecule type" value="Genomic_DNA"/>
</dbReference>
<evidence type="ECO:0000256" key="2">
    <source>
        <dbReference type="ARBA" id="ARBA00022793"/>
    </source>
</evidence>
<dbReference type="GO" id="GO:0005737">
    <property type="term" value="C:cytoplasm"/>
    <property type="evidence" value="ECO:0007669"/>
    <property type="project" value="TreeGrafter"/>
</dbReference>
<dbReference type="Gene3D" id="3.40.50.720">
    <property type="entry name" value="NAD(P)-binding Rossmann-like Domain"/>
    <property type="match status" value="1"/>
</dbReference>
<keyword evidence="4 6" id="KW-0456">Lyase</keyword>